<keyword evidence="2" id="KW-1185">Reference proteome</keyword>
<dbReference type="KEGG" id="geo:Geob_1460"/>
<accession>B9M564</accession>
<dbReference type="HOGENOM" id="CLU_952356_0_0_7"/>
<evidence type="ECO:0000313" key="2">
    <source>
        <dbReference type="Proteomes" id="UP000007721"/>
    </source>
</evidence>
<sequence length="292" mass="32472">MLLAKRELELAECRYHLKLMTSMYENIASSTTWRFTAPIRGFLDAVKKRDFNFKTFAESLQRAVSRIVKAPRQDWVEAANACDSNVAIMPAAFAEGDPTGQVAQSLVKFLADQGYLVIHATSAIKRCNSSTATLKAVPSPVIIDRSASHPNVIKVPFHELLSRAGCLQPRNPSQAILFVTIPAKNLIECLPAFRLAGFSVVYCVIADWSALHDTGDADWYEREVEEQAVLYADVVSVMSLKLKDTFSHLRSDIFYLGNDSHNAEQCQVLLGQEFNRLLTVVTNESVIKGIYA</sequence>
<evidence type="ECO:0000313" key="1">
    <source>
        <dbReference type="EMBL" id="ACM19819.1"/>
    </source>
</evidence>
<protein>
    <submittedName>
        <fullName evidence="1">Uncharacterized protein</fullName>
    </submittedName>
</protein>
<gene>
    <name evidence="1" type="ordered locus">Geob_1460</name>
</gene>
<reference evidence="1 2" key="1">
    <citation type="submission" date="2009-01" db="EMBL/GenBank/DDBJ databases">
        <title>Complete sequence of Geobacter sp. FRC-32.</title>
        <authorList>
            <consortium name="US DOE Joint Genome Institute"/>
            <person name="Lucas S."/>
            <person name="Copeland A."/>
            <person name="Lapidus A."/>
            <person name="Glavina del Rio T."/>
            <person name="Dalin E."/>
            <person name="Tice H."/>
            <person name="Bruce D."/>
            <person name="Goodwin L."/>
            <person name="Pitluck S."/>
            <person name="Saunders E."/>
            <person name="Brettin T."/>
            <person name="Detter J.C."/>
            <person name="Han C."/>
            <person name="Larimer F."/>
            <person name="Land M."/>
            <person name="Hauser L."/>
            <person name="Kyrpides N."/>
            <person name="Ovchinnikova G."/>
            <person name="Kostka J."/>
            <person name="Richardson P."/>
        </authorList>
    </citation>
    <scope>NUCLEOTIDE SEQUENCE [LARGE SCALE GENOMIC DNA]</scope>
    <source>
        <strain evidence="2">DSM 22248 / JCM 15807 / FRC-32</strain>
    </source>
</reference>
<dbReference type="EMBL" id="CP001390">
    <property type="protein sequence ID" value="ACM19819.1"/>
    <property type="molecule type" value="Genomic_DNA"/>
</dbReference>
<dbReference type="Proteomes" id="UP000007721">
    <property type="component" value="Chromosome"/>
</dbReference>
<dbReference type="eggNOG" id="COG4372">
    <property type="taxonomic scope" value="Bacteria"/>
</dbReference>
<organism evidence="1 2">
    <name type="scientific">Geotalea daltonii (strain DSM 22248 / JCM 15807 / FRC-32)</name>
    <name type="common">Geobacter daltonii</name>
    <dbReference type="NCBI Taxonomy" id="316067"/>
    <lineage>
        <taxon>Bacteria</taxon>
        <taxon>Pseudomonadati</taxon>
        <taxon>Thermodesulfobacteriota</taxon>
        <taxon>Desulfuromonadia</taxon>
        <taxon>Geobacterales</taxon>
        <taxon>Geobacteraceae</taxon>
        <taxon>Geotalea</taxon>
    </lineage>
</organism>
<dbReference type="STRING" id="316067.Geob_1460"/>
<dbReference type="AlphaFoldDB" id="B9M564"/>
<name>B9M564_GEODF</name>
<proteinExistence type="predicted"/>